<protein>
    <recommendedName>
        <fullName evidence="2">DUF7745 domain-containing protein</fullName>
    </recommendedName>
</protein>
<dbReference type="InterPro" id="IPR056647">
    <property type="entry name" value="DUF7745"/>
</dbReference>
<feature type="domain" description="DUF7745" evidence="2">
    <location>
        <begin position="170"/>
        <end position="270"/>
    </location>
</feature>
<dbReference type="PANTHER" id="PTHR48200:SF1">
    <property type="entry name" value="AMINOTRANSFERASE-LIKE PLANT MOBILE DOMAIN-CONTAINING PROTEIN"/>
    <property type="match status" value="1"/>
</dbReference>
<evidence type="ECO:0000259" key="2">
    <source>
        <dbReference type="Pfam" id="PF24924"/>
    </source>
</evidence>
<evidence type="ECO:0000256" key="1">
    <source>
        <dbReference type="SAM" id="Coils"/>
    </source>
</evidence>
<dbReference type="EMBL" id="JABFAC010000013">
    <property type="protein sequence ID" value="MBA0632367.1"/>
    <property type="molecule type" value="Genomic_DNA"/>
</dbReference>
<evidence type="ECO:0000313" key="3">
    <source>
        <dbReference type="EMBL" id="MBA0632367.1"/>
    </source>
</evidence>
<accession>A0A7J8T1V5</accession>
<reference evidence="3 4" key="1">
    <citation type="journal article" date="2019" name="Genome Biol. Evol.">
        <title>Insights into the evolution of the New World diploid cottons (Gossypium, subgenus Houzingenia) based on genome sequencing.</title>
        <authorList>
            <person name="Grover C.E."/>
            <person name="Arick M.A. 2nd"/>
            <person name="Thrash A."/>
            <person name="Conover J.L."/>
            <person name="Sanders W.S."/>
            <person name="Peterson D.G."/>
            <person name="Frelichowski J.E."/>
            <person name="Scheffler J.A."/>
            <person name="Scheffler B.E."/>
            <person name="Wendel J.F."/>
        </authorList>
    </citation>
    <scope>NUCLEOTIDE SEQUENCE [LARGE SCALE GENOMIC DNA]</scope>
    <source>
        <strain evidence="3">27</strain>
        <tissue evidence="3">Leaf</tissue>
    </source>
</reference>
<name>A0A7J8T1V5_GOSDV</name>
<sequence length="429" mass="50883">KTQLEKGDSLTEGYTSELWDFSRIRVTQNNLQELKEIWAQWDDEVKQLFYLNYGDPPYLLDVKVDKHLFQSLAQFWNSAYSCFIFEKVYLVPTVEEYIDLLRCPRIQVDKAYFRTINVSNFVKKLMNITGMSEKWATARIKQKGESKCIPWKNLRDLILAHPDKKKKRVTPAPVVLAKTFRSLSACWRTGEGRFVGCAQLLLAATPRRDNVTKERWILILQNLQDEDIEWRARWLVPDEILYRCGDFDWVPLLGIWGAVGYAPVLILRQYRSRQKKIREMSNAWNQTRWMKRFAVGKMKTPKYGGWLSKRVNDNIPRPSQEGVRSMEEYLQVVPSDIEIIKQDFERINSKIGKKIEQLEEEKMHLRLDVDVQKLETKKLRKGKNKAEEDLDKQWRQEIREEKIKANRWERKFQEAQMRNDALEKGLSES</sequence>
<dbReference type="AlphaFoldDB" id="A0A7J8T1V5"/>
<feature type="coiled-coil region" evidence="1">
    <location>
        <begin position="341"/>
        <end position="425"/>
    </location>
</feature>
<dbReference type="Proteomes" id="UP000593561">
    <property type="component" value="Unassembled WGS sequence"/>
</dbReference>
<dbReference type="Pfam" id="PF24924">
    <property type="entry name" value="DUF7745"/>
    <property type="match status" value="2"/>
</dbReference>
<keyword evidence="1" id="KW-0175">Coiled coil</keyword>
<organism evidence="3 4">
    <name type="scientific">Gossypium davidsonii</name>
    <name type="common">Davidson's cotton</name>
    <name type="synonym">Gossypium klotzschianum subsp. davidsonii</name>
    <dbReference type="NCBI Taxonomy" id="34287"/>
    <lineage>
        <taxon>Eukaryota</taxon>
        <taxon>Viridiplantae</taxon>
        <taxon>Streptophyta</taxon>
        <taxon>Embryophyta</taxon>
        <taxon>Tracheophyta</taxon>
        <taxon>Spermatophyta</taxon>
        <taxon>Magnoliopsida</taxon>
        <taxon>eudicotyledons</taxon>
        <taxon>Gunneridae</taxon>
        <taxon>Pentapetalae</taxon>
        <taxon>rosids</taxon>
        <taxon>malvids</taxon>
        <taxon>Malvales</taxon>
        <taxon>Malvaceae</taxon>
        <taxon>Malvoideae</taxon>
        <taxon>Gossypium</taxon>
    </lineage>
</organism>
<keyword evidence="4" id="KW-1185">Reference proteome</keyword>
<feature type="non-terminal residue" evidence="3">
    <location>
        <position position="1"/>
    </location>
</feature>
<gene>
    <name evidence="3" type="ORF">Godav_001126</name>
</gene>
<evidence type="ECO:0000313" key="4">
    <source>
        <dbReference type="Proteomes" id="UP000593561"/>
    </source>
</evidence>
<feature type="domain" description="DUF7745" evidence="2">
    <location>
        <begin position="37"/>
        <end position="154"/>
    </location>
</feature>
<comment type="caution">
    <text evidence="3">The sequence shown here is derived from an EMBL/GenBank/DDBJ whole genome shotgun (WGS) entry which is preliminary data.</text>
</comment>
<dbReference type="PANTHER" id="PTHR48200">
    <property type="entry name" value="PROTEIN, PUTATIVE-RELATED"/>
    <property type="match status" value="1"/>
</dbReference>
<proteinExistence type="predicted"/>